<reference evidence="2 3" key="1">
    <citation type="submission" date="2007-08" db="EMBL/GenBank/DDBJ databases">
        <title>Complete sequence of Roseiflexus castenholzii DSM 13941.</title>
        <authorList>
            <consortium name="US DOE Joint Genome Institute"/>
            <person name="Copeland A."/>
            <person name="Lucas S."/>
            <person name="Lapidus A."/>
            <person name="Barry K."/>
            <person name="Glavina del Rio T."/>
            <person name="Dalin E."/>
            <person name="Tice H."/>
            <person name="Pitluck S."/>
            <person name="Thompson L.S."/>
            <person name="Brettin T."/>
            <person name="Bruce D."/>
            <person name="Detter J.C."/>
            <person name="Han C."/>
            <person name="Tapia R."/>
            <person name="Schmutz J."/>
            <person name="Larimer F."/>
            <person name="Land M."/>
            <person name="Hauser L."/>
            <person name="Kyrpides N."/>
            <person name="Mikhailova N."/>
            <person name="Bryant D.A."/>
            <person name="Hanada S."/>
            <person name="Tsukatani Y."/>
            <person name="Richardson P."/>
        </authorList>
    </citation>
    <scope>NUCLEOTIDE SEQUENCE [LARGE SCALE GENOMIC DNA]</scope>
    <source>
        <strain evidence="3">DSM 13941 / HLO8</strain>
    </source>
</reference>
<keyword evidence="3" id="KW-1185">Reference proteome</keyword>
<name>A7NKJ9_ROSCS</name>
<keyword evidence="1" id="KW-0472">Membrane</keyword>
<accession>A7NKJ9</accession>
<feature type="transmembrane region" description="Helical" evidence="1">
    <location>
        <begin position="252"/>
        <end position="275"/>
    </location>
</feature>
<dbReference type="HOGENOM" id="CLU_986537_0_0_0"/>
<evidence type="ECO:0000313" key="2">
    <source>
        <dbReference type="EMBL" id="ABU58019.1"/>
    </source>
</evidence>
<keyword evidence="1" id="KW-0812">Transmembrane</keyword>
<dbReference type="EMBL" id="CP000804">
    <property type="protein sequence ID" value="ABU58019.1"/>
    <property type="molecule type" value="Genomic_DNA"/>
</dbReference>
<gene>
    <name evidence="2" type="ordered locus">Rcas_1929</name>
</gene>
<organism evidence="2 3">
    <name type="scientific">Roseiflexus castenholzii (strain DSM 13941 / HLO8)</name>
    <dbReference type="NCBI Taxonomy" id="383372"/>
    <lineage>
        <taxon>Bacteria</taxon>
        <taxon>Bacillati</taxon>
        <taxon>Chloroflexota</taxon>
        <taxon>Chloroflexia</taxon>
        <taxon>Chloroflexales</taxon>
        <taxon>Roseiflexineae</taxon>
        <taxon>Roseiflexaceae</taxon>
        <taxon>Roseiflexus</taxon>
    </lineage>
</organism>
<protein>
    <submittedName>
        <fullName evidence="2">Uncharacterized protein</fullName>
    </submittedName>
</protein>
<dbReference type="KEGG" id="rca:Rcas_1929"/>
<feature type="transmembrane region" description="Helical" evidence="1">
    <location>
        <begin position="166"/>
        <end position="191"/>
    </location>
</feature>
<dbReference type="RefSeq" id="WP_012120443.1">
    <property type="nucleotide sequence ID" value="NC_009767.1"/>
</dbReference>
<sequence>MVGRMFRTIFWNMLAIVRLRYVIFTLAFFLFLGFVSAREASERAVLDTGSDRTTVWDALFVAFAGPGLRDTSLVRMLGWFLPHLIVCAMVGDKVWRDLSQHNPVFVVRVGLRLHWWLAQVISVVLATIAYTVLAMAVVLTIAGSTLEWSHPFDTSLVVTEALERPLYANAANITLWMTLLLMTTFCTFTIWQTTLSLITRLPTVITGALALILAFSWILGIDRKSLVPWLPGSQSMILRHDLFAPDVAGFSLVWSLVYNGIAILAAVFIGLFYTINMDFLGE</sequence>
<keyword evidence="1" id="KW-1133">Transmembrane helix</keyword>
<feature type="transmembrane region" description="Helical" evidence="1">
    <location>
        <begin position="116"/>
        <end position="146"/>
    </location>
</feature>
<dbReference type="OrthoDB" id="166393at2"/>
<feature type="transmembrane region" description="Helical" evidence="1">
    <location>
        <begin position="203"/>
        <end position="221"/>
    </location>
</feature>
<dbReference type="AlphaFoldDB" id="A7NKJ9"/>
<evidence type="ECO:0000256" key="1">
    <source>
        <dbReference type="SAM" id="Phobius"/>
    </source>
</evidence>
<proteinExistence type="predicted"/>
<evidence type="ECO:0000313" key="3">
    <source>
        <dbReference type="Proteomes" id="UP000000263"/>
    </source>
</evidence>
<dbReference type="STRING" id="383372.Rcas_1929"/>
<dbReference type="Proteomes" id="UP000000263">
    <property type="component" value="Chromosome"/>
</dbReference>